<accession>A0ABT2KCH7</accession>
<dbReference type="RefSeq" id="WP_260278149.1">
    <property type="nucleotide sequence ID" value="NZ_JANAVZ010000009.1"/>
</dbReference>
<dbReference type="PANTHER" id="PTHR33993:SF14">
    <property type="entry name" value="GB|AAF24581.1"/>
    <property type="match status" value="1"/>
</dbReference>
<evidence type="ECO:0000313" key="2">
    <source>
        <dbReference type="EMBL" id="MCT4334231.1"/>
    </source>
</evidence>
<dbReference type="Proteomes" id="UP001320702">
    <property type="component" value="Unassembled WGS sequence"/>
</dbReference>
<dbReference type="Pfam" id="PF00903">
    <property type="entry name" value="Glyoxalase"/>
    <property type="match status" value="2"/>
</dbReference>
<dbReference type="InterPro" id="IPR004360">
    <property type="entry name" value="Glyas_Fos-R_dOase_dom"/>
</dbReference>
<evidence type="ECO:0000313" key="3">
    <source>
        <dbReference type="Proteomes" id="UP001320702"/>
    </source>
</evidence>
<dbReference type="PANTHER" id="PTHR33993">
    <property type="entry name" value="GLYOXALASE-RELATED"/>
    <property type="match status" value="1"/>
</dbReference>
<organism evidence="2 3">
    <name type="scientific">Paracoccus maritimus</name>
    <dbReference type="NCBI Taxonomy" id="2933292"/>
    <lineage>
        <taxon>Bacteria</taxon>
        <taxon>Pseudomonadati</taxon>
        <taxon>Pseudomonadota</taxon>
        <taxon>Alphaproteobacteria</taxon>
        <taxon>Rhodobacterales</taxon>
        <taxon>Paracoccaceae</taxon>
        <taxon>Paracoccus</taxon>
    </lineage>
</organism>
<name>A0ABT2KCH7_9RHOB</name>
<comment type="caution">
    <text evidence="2">The sequence shown here is derived from an EMBL/GenBank/DDBJ whole genome shotgun (WGS) entry which is preliminary data.</text>
</comment>
<dbReference type="SUPFAM" id="SSF54593">
    <property type="entry name" value="Glyoxalase/Bleomycin resistance protein/Dihydroxybiphenyl dioxygenase"/>
    <property type="match status" value="2"/>
</dbReference>
<dbReference type="Gene3D" id="3.10.180.10">
    <property type="entry name" value="2,3-Dihydroxybiphenyl 1,2-Dioxygenase, domain 1"/>
    <property type="match status" value="2"/>
</dbReference>
<dbReference type="PROSITE" id="PS51819">
    <property type="entry name" value="VOC"/>
    <property type="match status" value="2"/>
</dbReference>
<proteinExistence type="predicted"/>
<sequence length="264" mass="28308">MVKIHGRPVWYELASRPDDRAAAEDFYAALLGWTIADSGMEGFDYHLATSGQDMVAGMMPMPDDMPDMPPFWMIYFGVDDAHQAVQDATEAGARVHRPPADIPGTGRFALLADPQGAAFGILEPLPMQGEGQGQGHAFDQAKAGHGNWHELMTSDPDAGLKFYARLFGWSKSTAMPMGDMGTYQLFAHDGADIGGIQGQGNAPFPLWLPYFGHDGIDDAVSRIAELGGTVVHGPQEVPGGAFIAIAQDRQGAHFAVVGPKEKSR</sequence>
<dbReference type="CDD" id="cd07247">
    <property type="entry name" value="SgaA_N_like"/>
    <property type="match status" value="2"/>
</dbReference>
<dbReference type="InterPro" id="IPR029068">
    <property type="entry name" value="Glyas_Bleomycin-R_OHBP_Dase"/>
</dbReference>
<gene>
    <name evidence="2" type="ORF">MU516_15295</name>
</gene>
<dbReference type="InterPro" id="IPR052164">
    <property type="entry name" value="Anthracycline_SecMetBiosynth"/>
</dbReference>
<reference evidence="2 3" key="1">
    <citation type="submission" date="2022-04" db="EMBL/GenBank/DDBJ databases">
        <title>Paracoccus sp. YLB-12 draft genome sequence.</title>
        <authorList>
            <person name="Yu L."/>
        </authorList>
    </citation>
    <scope>NUCLEOTIDE SEQUENCE [LARGE SCALE GENOMIC DNA]</scope>
    <source>
        <strain evidence="2 3">YLB-12</strain>
    </source>
</reference>
<dbReference type="EMBL" id="JANAVZ010000009">
    <property type="protein sequence ID" value="MCT4334231.1"/>
    <property type="molecule type" value="Genomic_DNA"/>
</dbReference>
<dbReference type="InterPro" id="IPR037523">
    <property type="entry name" value="VOC_core"/>
</dbReference>
<evidence type="ECO:0000259" key="1">
    <source>
        <dbReference type="PROSITE" id="PS51819"/>
    </source>
</evidence>
<feature type="domain" description="VOC" evidence="1">
    <location>
        <begin position="7"/>
        <end position="124"/>
    </location>
</feature>
<protein>
    <submittedName>
        <fullName evidence="2">VOC family protein</fullName>
    </submittedName>
</protein>
<keyword evidence="3" id="KW-1185">Reference proteome</keyword>
<feature type="domain" description="VOC" evidence="1">
    <location>
        <begin position="145"/>
        <end position="259"/>
    </location>
</feature>